<proteinExistence type="predicted"/>
<feature type="region of interest" description="Disordered" evidence="1">
    <location>
        <begin position="1"/>
        <end position="23"/>
    </location>
</feature>
<dbReference type="SUPFAM" id="SSF47413">
    <property type="entry name" value="lambda repressor-like DNA-binding domains"/>
    <property type="match status" value="1"/>
</dbReference>
<organism evidence="3 4">
    <name type="scientific">Actinosynnema pretiosum</name>
    <dbReference type="NCBI Taxonomy" id="42197"/>
    <lineage>
        <taxon>Bacteria</taxon>
        <taxon>Bacillati</taxon>
        <taxon>Actinomycetota</taxon>
        <taxon>Actinomycetes</taxon>
        <taxon>Pseudonocardiales</taxon>
        <taxon>Pseudonocardiaceae</taxon>
        <taxon>Actinosynnema</taxon>
    </lineage>
</organism>
<dbReference type="Proteomes" id="UP000218505">
    <property type="component" value="Chromosome"/>
</dbReference>
<dbReference type="KEGG" id="apre:CNX65_25010"/>
<name>A0A290ZAY1_9PSEU</name>
<feature type="compositionally biased region" description="Basic and acidic residues" evidence="1">
    <location>
        <begin position="1"/>
        <end position="22"/>
    </location>
</feature>
<dbReference type="PROSITE" id="PS50943">
    <property type="entry name" value="HTH_CROC1"/>
    <property type="match status" value="1"/>
</dbReference>
<dbReference type="Gene3D" id="1.10.260.40">
    <property type="entry name" value="lambda repressor-like DNA-binding domains"/>
    <property type="match status" value="1"/>
</dbReference>
<evidence type="ECO:0000313" key="4">
    <source>
        <dbReference type="Proteomes" id="UP000218505"/>
    </source>
</evidence>
<evidence type="ECO:0000256" key="1">
    <source>
        <dbReference type="SAM" id="MobiDB-lite"/>
    </source>
</evidence>
<dbReference type="InterPro" id="IPR043917">
    <property type="entry name" value="DUF5753"/>
</dbReference>
<reference evidence="3" key="1">
    <citation type="submission" date="2017-09" db="EMBL/GenBank/DDBJ databases">
        <title>Complete Genome Sequence of ansamitocin-producing Bacterium Actinosynnema pretiosum X47.</title>
        <authorList>
            <person name="Cao G."/>
            <person name="Zong G."/>
            <person name="Zhong C."/>
            <person name="Fu J."/>
        </authorList>
    </citation>
    <scope>NUCLEOTIDE SEQUENCE [LARGE SCALE GENOMIC DNA]</scope>
    <source>
        <strain evidence="3">X47</strain>
    </source>
</reference>
<dbReference type="AlphaFoldDB" id="A0A290ZAY1"/>
<dbReference type="EMBL" id="CP023445">
    <property type="protein sequence ID" value="ATE56132.1"/>
    <property type="molecule type" value="Genomic_DNA"/>
</dbReference>
<protein>
    <recommendedName>
        <fullName evidence="2">HTH cro/C1-type domain-containing protein</fullName>
    </recommendedName>
</protein>
<dbReference type="GO" id="GO:0003677">
    <property type="term" value="F:DNA binding"/>
    <property type="evidence" value="ECO:0007669"/>
    <property type="project" value="InterPro"/>
</dbReference>
<dbReference type="CDD" id="cd00093">
    <property type="entry name" value="HTH_XRE"/>
    <property type="match status" value="1"/>
</dbReference>
<accession>A0A290ZAY1</accession>
<evidence type="ECO:0000313" key="3">
    <source>
        <dbReference type="EMBL" id="ATE56132.1"/>
    </source>
</evidence>
<dbReference type="SMART" id="SM00530">
    <property type="entry name" value="HTH_XRE"/>
    <property type="match status" value="1"/>
</dbReference>
<sequence>MTTQDPGHDGKGGGARVSDRSPKSIAAMQDVLGRLLRAGRHNQGMSGRVAGERAGISQGKLSKLERGLARADPADVENLVALYDLPRDEGARALELAQAISVTRYRTMRSRRVWPGDLHTVKLDARSKLVRVFALTGLADLPQEVYGRKNVLLMPKWATLLPGQRNVIARAQSRRDVLVGVLPNAALTPGREVGYRIFDDTSVLVETPSGGIVLTDPGEVAVYAARFTRLSTIAFDGPDARGRSTH</sequence>
<keyword evidence="4" id="KW-1185">Reference proteome</keyword>
<dbReference type="InterPro" id="IPR010982">
    <property type="entry name" value="Lambda_DNA-bd_dom_sf"/>
</dbReference>
<dbReference type="Pfam" id="PF19054">
    <property type="entry name" value="DUF5753"/>
    <property type="match status" value="1"/>
</dbReference>
<gene>
    <name evidence="3" type="ORF">CNX65_25010</name>
</gene>
<dbReference type="Pfam" id="PF13560">
    <property type="entry name" value="HTH_31"/>
    <property type="match status" value="1"/>
</dbReference>
<feature type="domain" description="HTH cro/C1-type" evidence="2">
    <location>
        <begin position="36"/>
        <end position="90"/>
    </location>
</feature>
<evidence type="ECO:0000259" key="2">
    <source>
        <dbReference type="PROSITE" id="PS50943"/>
    </source>
</evidence>
<dbReference type="RefSeq" id="WP_096495953.1">
    <property type="nucleotide sequence ID" value="NZ_CP023445.1"/>
</dbReference>
<dbReference type="InterPro" id="IPR001387">
    <property type="entry name" value="Cro/C1-type_HTH"/>
</dbReference>